<gene>
    <name evidence="2" type="ORF">CYNAS_LOCUS18193</name>
</gene>
<keyword evidence="3" id="KW-1185">Reference proteome</keyword>
<name>A0AA36H9H0_CYLNA</name>
<accession>A0AA36H9H0</accession>
<comment type="caution">
    <text evidence="2">The sequence shown here is derived from an EMBL/GenBank/DDBJ whole genome shotgun (WGS) entry which is preliminary data.</text>
</comment>
<evidence type="ECO:0000313" key="3">
    <source>
        <dbReference type="Proteomes" id="UP001176961"/>
    </source>
</evidence>
<dbReference type="InterPro" id="IPR001932">
    <property type="entry name" value="PPM-type_phosphatase-like_dom"/>
</dbReference>
<dbReference type="EMBL" id="CATQJL010000316">
    <property type="protein sequence ID" value="CAJ0606210.1"/>
    <property type="molecule type" value="Genomic_DNA"/>
</dbReference>
<dbReference type="Gene3D" id="3.60.40.10">
    <property type="entry name" value="PPM-type phosphatase domain"/>
    <property type="match status" value="1"/>
</dbReference>
<dbReference type="SUPFAM" id="SSF81606">
    <property type="entry name" value="PP2C-like"/>
    <property type="match status" value="1"/>
</dbReference>
<dbReference type="Pfam" id="PF00481">
    <property type="entry name" value="PP2C"/>
    <property type="match status" value="1"/>
</dbReference>
<protein>
    <recommendedName>
        <fullName evidence="1">PPM-type phosphatase domain-containing protein</fullName>
    </recommendedName>
</protein>
<dbReference type="InterPro" id="IPR036457">
    <property type="entry name" value="PPM-type-like_dom_sf"/>
</dbReference>
<dbReference type="AlphaFoldDB" id="A0AA36H9H0"/>
<feature type="domain" description="PPM-type phosphatase" evidence="1">
    <location>
        <begin position="124"/>
        <end position="205"/>
    </location>
</feature>
<dbReference type="Proteomes" id="UP001176961">
    <property type="component" value="Unassembled WGS sequence"/>
</dbReference>
<organism evidence="2 3">
    <name type="scientific">Cylicocyclus nassatus</name>
    <name type="common">Nematode worm</name>
    <dbReference type="NCBI Taxonomy" id="53992"/>
    <lineage>
        <taxon>Eukaryota</taxon>
        <taxon>Metazoa</taxon>
        <taxon>Ecdysozoa</taxon>
        <taxon>Nematoda</taxon>
        <taxon>Chromadorea</taxon>
        <taxon>Rhabditida</taxon>
        <taxon>Rhabditina</taxon>
        <taxon>Rhabditomorpha</taxon>
        <taxon>Strongyloidea</taxon>
        <taxon>Strongylidae</taxon>
        <taxon>Cylicocyclus</taxon>
    </lineage>
</organism>
<evidence type="ECO:0000259" key="1">
    <source>
        <dbReference type="Pfam" id="PF00481"/>
    </source>
</evidence>
<evidence type="ECO:0000313" key="2">
    <source>
        <dbReference type="EMBL" id="CAJ0606210.1"/>
    </source>
</evidence>
<sequence length="211" mass="23577">MLNRRVLAECRRPIRSSRWNADAHLRAHERSLPVDQDAILRVDTCQLAANSPIEDFYSAANACHQMRFYLMSSMDMVAIHAVDTCLSRCFRIYVKLLPPDGRLQWLSSADTHLPNLFIESEKDQIIDYYKSFIERKDLHTVRDALKLAFEMCDENLCKAASPDNRGQIDRLSVATAAAGSCATLAHVRKGNLQVANVGDGAAVLGVVNSRS</sequence>
<reference evidence="2" key="1">
    <citation type="submission" date="2023-07" db="EMBL/GenBank/DDBJ databases">
        <authorList>
            <consortium name="CYATHOMIX"/>
        </authorList>
    </citation>
    <scope>NUCLEOTIDE SEQUENCE</scope>
    <source>
        <strain evidence="2">N/A</strain>
    </source>
</reference>
<proteinExistence type="predicted"/>